<name>N2BBK2_9FIRM</name>
<gene>
    <name evidence="1" type="ORF">C823_00930</name>
</gene>
<reference evidence="1 2" key="1">
    <citation type="journal article" date="2014" name="Genome Announc.">
        <title>Draft genome sequences of the altered schaedler flora, a defined bacterial community from gnotobiotic mice.</title>
        <authorList>
            <person name="Wannemuehler M.J."/>
            <person name="Overstreet A.M."/>
            <person name="Ward D.V."/>
            <person name="Phillips G.J."/>
        </authorList>
    </citation>
    <scope>NUCLEOTIDE SEQUENCE [LARGE SCALE GENOMIC DNA]</scope>
    <source>
        <strain evidence="1 2">ASF492</strain>
    </source>
</reference>
<dbReference type="STRING" id="1235802.C823_00930"/>
<proteinExistence type="predicted"/>
<protein>
    <submittedName>
        <fullName evidence="1">Uncharacterized protein</fullName>
    </submittedName>
</protein>
<dbReference type="EMBL" id="AQFT01000024">
    <property type="protein sequence ID" value="EMZ35858.1"/>
    <property type="molecule type" value="Genomic_DNA"/>
</dbReference>
<dbReference type="HOGENOM" id="CLU_220920_0_0_9"/>
<accession>N2BBK2</accession>
<evidence type="ECO:0000313" key="1">
    <source>
        <dbReference type="EMBL" id="EMZ35858.1"/>
    </source>
</evidence>
<dbReference type="eggNOG" id="ENOG502ZXGJ">
    <property type="taxonomic scope" value="Bacteria"/>
</dbReference>
<keyword evidence="2" id="KW-1185">Reference proteome</keyword>
<comment type="caution">
    <text evidence="1">The sequence shown here is derived from an EMBL/GenBank/DDBJ whole genome shotgun (WGS) entry which is preliminary data.</text>
</comment>
<dbReference type="AlphaFoldDB" id="N2BBK2"/>
<organism evidence="1 2">
    <name type="scientific">Eubacterium plexicaudatum ASF492</name>
    <dbReference type="NCBI Taxonomy" id="1235802"/>
    <lineage>
        <taxon>Bacteria</taxon>
        <taxon>Bacillati</taxon>
        <taxon>Bacillota</taxon>
        <taxon>Clostridia</taxon>
        <taxon>Eubacteriales</taxon>
        <taxon>Eubacteriaceae</taxon>
        <taxon>Eubacterium</taxon>
    </lineage>
</organism>
<dbReference type="Proteomes" id="UP000012589">
    <property type="component" value="Unassembled WGS sequence"/>
</dbReference>
<evidence type="ECO:0000313" key="2">
    <source>
        <dbReference type="Proteomes" id="UP000012589"/>
    </source>
</evidence>
<sequence length="32" mass="3429">MEYTKPTVITTEKVNSAKCGDGPCGRPCDQKA</sequence>